<sequence>MKTINKLFCSILLLMTLQPWCAYSATVNDHSTTSGATSYVLKGTVMDTSDNWLNVALISLAPLGAKTRSDANGEFTLEFEIETPLQPNKRKQLARLIVEREGHVTKKIPIKSMDYFTAEKPIEIKLEPLPVDSSLLGFSVEMESPEGRKGTEAQFHVYIPESIEKVRAAFYISRHGMGDLTKSVLRAFAEEEGVALVGMYGDPVQRGVDDVAILDQHLQRLAELSGHPELPHVPIMTFGHSNGTGFAASWPRDRPEQVIAWVAFHPGFSNYLQYPNTETVPAMVMCGTADKYLLRSRQDEVVAKMRQTRDAAMCVMMEGGVGHGPADADATWEFITEYLKAAMRIRLAEDGTLKPVDIEAGWLGAVYDFEAGGRQALDVAPYTKFKGDRSTANWLPDGAFAEAWQSYGK</sequence>
<keyword evidence="3" id="KW-1185">Reference proteome</keyword>
<evidence type="ECO:0000313" key="2">
    <source>
        <dbReference type="EMBL" id="WPJ96242.1"/>
    </source>
</evidence>
<proteinExistence type="predicted"/>
<gene>
    <name evidence="2" type="ORF">SH580_00815</name>
</gene>
<name>A0ABZ0RJJ2_9BACT</name>
<feature type="signal peptide" evidence="1">
    <location>
        <begin position="1"/>
        <end position="24"/>
    </location>
</feature>
<dbReference type="RefSeq" id="WP_319833105.1">
    <property type="nucleotide sequence ID" value="NZ_CP138858.1"/>
</dbReference>
<organism evidence="2 3">
    <name type="scientific">Coraliomargarita algicola</name>
    <dbReference type="NCBI Taxonomy" id="3092156"/>
    <lineage>
        <taxon>Bacteria</taxon>
        <taxon>Pseudomonadati</taxon>
        <taxon>Verrucomicrobiota</taxon>
        <taxon>Opitutia</taxon>
        <taxon>Puniceicoccales</taxon>
        <taxon>Coraliomargaritaceae</taxon>
        <taxon>Coraliomargarita</taxon>
    </lineage>
</organism>
<dbReference type="EMBL" id="CP138858">
    <property type="protein sequence ID" value="WPJ96242.1"/>
    <property type="molecule type" value="Genomic_DNA"/>
</dbReference>
<accession>A0ABZ0RJJ2</accession>
<protein>
    <submittedName>
        <fullName evidence="2">Uncharacterized protein</fullName>
    </submittedName>
</protein>
<dbReference type="SUPFAM" id="SSF53474">
    <property type="entry name" value="alpha/beta-Hydrolases"/>
    <property type="match status" value="1"/>
</dbReference>
<feature type="chain" id="PRO_5047549944" evidence="1">
    <location>
        <begin position="25"/>
        <end position="409"/>
    </location>
</feature>
<dbReference type="Proteomes" id="UP001324993">
    <property type="component" value="Chromosome"/>
</dbReference>
<evidence type="ECO:0000256" key="1">
    <source>
        <dbReference type="SAM" id="SignalP"/>
    </source>
</evidence>
<evidence type="ECO:0000313" key="3">
    <source>
        <dbReference type="Proteomes" id="UP001324993"/>
    </source>
</evidence>
<dbReference type="Gene3D" id="3.40.50.1820">
    <property type="entry name" value="alpha/beta hydrolase"/>
    <property type="match status" value="1"/>
</dbReference>
<reference evidence="2 3" key="1">
    <citation type="submission" date="2023-11" db="EMBL/GenBank/DDBJ databases">
        <title>Coraliomargarita sp. nov., isolated from marine algae.</title>
        <authorList>
            <person name="Lee J.K."/>
            <person name="Baek J.H."/>
            <person name="Kim J.M."/>
            <person name="Choi D.G."/>
            <person name="Jeon C.O."/>
        </authorList>
    </citation>
    <scope>NUCLEOTIDE SEQUENCE [LARGE SCALE GENOMIC DNA]</scope>
    <source>
        <strain evidence="2 3">J2-16</strain>
    </source>
</reference>
<keyword evidence="1" id="KW-0732">Signal</keyword>
<dbReference type="InterPro" id="IPR029058">
    <property type="entry name" value="AB_hydrolase_fold"/>
</dbReference>